<accession>A0AAD7QCS7</accession>
<protein>
    <submittedName>
        <fullName evidence="2">Transposon Ty3-I Gag-Pol polyprotein</fullName>
    </submittedName>
</protein>
<gene>
    <name evidence="2" type="ORF">O6P43_002554</name>
</gene>
<reference evidence="2" key="1">
    <citation type="journal article" date="2023" name="Science">
        <title>Elucidation of the pathway for biosynthesis of saponin adjuvants from the soapbark tree.</title>
        <authorList>
            <person name="Reed J."/>
            <person name="Orme A."/>
            <person name="El-Demerdash A."/>
            <person name="Owen C."/>
            <person name="Martin L.B.B."/>
            <person name="Misra R.C."/>
            <person name="Kikuchi S."/>
            <person name="Rejzek M."/>
            <person name="Martin A.C."/>
            <person name="Harkess A."/>
            <person name="Leebens-Mack J."/>
            <person name="Louveau T."/>
            <person name="Stephenson M.J."/>
            <person name="Osbourn A."/>
        </authorList>
    </citation>
    <scope>NUCLEOTIDE SEQUENCE</scope>
    <source>
        <strain evidence="2">S10</strain>
    </source>
</reference>
<keyword evidence="3" id="KW-1185">Reference proteome</keyword>
<feature type="domain" description="Tf2-1-like SH3-like" evidence="1">
    <location>
        <begin position="2"/>
        <end position="57"/>
    </location>
</feature>
<dbReference type="EMBL" id="JARAOO010000002">
    <property type="protein sequence ID" value="KAJ7979121.1"/>
    <property type="molecule type" value="Genomic_DNA"/>
</dbReference>
<dbReference type="Proteomes" id="UP001163823">
    <property type="component" value="Chromosome 2"/>
</dbReference>
<dbReference type="InterPro" id="IPR056924">
    <property type="entry name" value="SH3_Tf2-1"/>
</dbReference>
<dbReference type="AlphaFoldDB" id="A0AAD7QCS7"/>
<evidence type="ECO:0000313" key="3">
    <source>
        <dbReference type="Proteomes" id="UP001163823"/>
    </source>
</evidence>
<dbReference type="KEGG" id="qsa:O6P43_002554"/>
<name>A0AAD7QCS7_QUISA</name>
<proteinExistence type="predicted"/>
<sequence length="93" mass="10962">MVFLKKERFLIGTYNKLKPKKYGPYQVLRKINDNAYVVDLPEEMGISRIFNVADLYGFHVEEEPLYLDINSRTSSFQVEVIDAELKPEEFLEQ</sequence>
<dbReference type="Pfam" id="PF24626">
    <property type="entry name" value="SH3_Tf2-1"/>
    <property type="match status" value="1"/>
</dbReference>
<organism evidence="2 3">
    <name type="scientific">Quillaja saponaria</name>
    <name type="common">Soap bark tree</name>
    <dbReference type="NCBI Taxonomy" id="32244"/>
    <lineage>
        <taxon>Eukaryota</taxon>
        <taxon>Viridiplantae</taxon>
        <taxon>Streptophyta</taxon>
        <taxon>Embryophyta</taxon>
        <taxon>Tracheophyta</taxon>
        <taxon>Spermatophyta</taxon>
        <taxon>Magnoliopsida</taxon>
        <taxon>eudicotyledons</taxon>
        <taxon>Gunneridae</taxon>
        <taxon>Pentapetalae</taxon>
        <taxon>rosids</taxon>
        <taxon>fabids</taxon>
        <taxon>Fabales</taxon>
        <taxon>Quillajaceae</taxon>
        <taxon>Quillaja</taxon>
    </lineage>
</organism>
<comment type="caution">
    <text evidence="2">The sequence shown here is derived from an EMBL/GenBank/DDBJ whole genome shotgun (WGS) entry which is preliminary data.</text>
</comment>
<evidence type="ECO:0000313" key="2">
    <source>
        <dbReference type="EMBL" id="KAJ7979121.1"/>
    </source>
</evidence>
<evidence type="ECO:0000259" key="1">
    <source>
        <dbReference type="Pfam" id="PF24626"/>
    </source>
</evidence>